<protein>
    <submittedName>
        <fullName evidence="1">Putative ovule protein</fullName>
    </submittedName>
</protein>
<sequence>MLLIIAQTRERALCELGKSFFQGTSVIVKYIVGIKSGWLNGYFHWSNFGYITNIQANILNFSYMIFRLYQ</sequence>
<evidence type="ECO:0000313" key="1">
    <source>
        <dbReference type="EMBL" id="JAP26542.1"/>
    </source>
</evidence>
<dbReference type="AlphaFoldDB" id="A0A0V0I1Q4"/>
<reference evidence="1" key="1">
    <citation type="submission" date="2015-12" db="EMBL/GenBank/DDBJ databases">
        <title>Gene expression during late stages of embryo sac development: a critical building block for successful pollen-pistil interactions.</title>
        <authorList>
            <person name="Liu Y."/>
            <person name="Joly V."/>
            <person name="Sabar M."/>
            <person name="Matton D.P."/>
        </authorList>
    </citation>
    <scope>NUCLEOTIDE SEQUENCE</scope>
</reference>
<accession>A0A0V0I1Q4</accession>
<name>A0A0V0I1Q4_SOLCH</name>
<proteinExistence type="predicted"/>
<organism evidence="1">
    <name type="scientific">Solanum chacoense</name>
    <name type="common">Chaco potato</name>
    <dbReference type="NCBI Taxonomy" id="4108"/>
    <lineage>
        <taxon>Eukaryota</taxon>
        <taxon>Viridiplantae</taxon>
        <taxon>Streptophyta</taxon>
        <taxon>Embryophyta</taxon>
        <taxon>Tracheophyta</taxon>
        <taxon>Spermatophyta</taxon>
        <taxon>Magnoliopsida</taxon>
        <taxon>eudicotyledons</taxon>
        <taxon>Gunneridae</taxon>
        <taxon>Pentapetalae</taxon>
        <taxon>asterids</taxon>
        <taxon>lamiids</taxon>
        <taxon>Solanales</taxon>
        <taxon>Solanaceae</taxon>
        <taxon>Solanoideae</taxon>
        <taxon>Solaneae</taxon>
        <taxon>Solanum</taxon>
    </lineage>
</organism>
<dbReference type="EMBL" id="GEDG01012117">
    <property type="protein sequence ID" value="JAP26542.1"/>
    <property type="molecule type" value="Transcribed_RNA"/>
</dbReference>